<dbReference type="InterPro" id="IPR036365">
    <property type="entry name" value="PGBD-like_sf"/>
</dbReference>
<feature type="region of interest" description="Disordered" evidence="1">
    <location>
        <begin position="80"/>
        <end position="123"/>
    </location>
</feature>
<dbReference type="Pfam" id="PF18413">
    <property type="entry name" value="Neuraminidase"/>
    <property type="match status" value="1"/>
</dbReference>
<feature type="region of interest" description="Disordered" evidence="1">
    <location>
        <begin position="191"/>
        <end position="222"/>
    </location>
</feature>
<name>A0ABQ6FJC2_9CHLR</name>
<dbReference type="Pfam" id="PF01471">
    <property type="entry name" value="PG_binding_1"/>
    <property type="match status" value="1"/>
</dbReference>
<organism evidence="5 6">
    <name type="scientific">Dictyobacter halimunensis</name>
    <dbReference type="NCBI Taxonomy" id="3026934"/>
    <lineage>
        <taxon>Bacteria</taxon>
        <taxon>Bacillati</taxon>
        <taxon>Chloroflexota</taxon>
        <taxon>Ktedonobacteria</taxon>
        <taxon>Ktedonobacterales</taxon>
        <taxon>Dictyobacteraceae</taxon>
        <taxon>Dictyobacter</taxon>
    </lineage>
</organism>
<dbReference type="RefSeq" id="WP_338247999.1">
    <property type="nucleotide sequence ID" value="NZ_BSRI01000001.1"/>
</dbReference>
<evidence type="ECO:0000259" key="3">
    <source>
        <dbReference type="Pfam" id="PF18413"/>
    </source>
</evidence>
<dbReference type="Gene3D" id="1.10.101.10">
    <property type="entry name" value="PGBD-like superfamily/PGBD"/>
    <property type="match status" value="1"/>
</dbReference>
<evidence type="ECO:0000256" key="1">
    <source>
        <dbReference type="SAM" id="MobiDB-lite"/>
    </source>
</evidence>
<dbReference type="Proteomes" id="UP001344906">
    <property type="component" value="Unassembled WGS sequence"/>
</dbReference>
<reference evidence="5 6" key="1">
    <citation type="submission" date="2023-02" db="EMBL/GenBank/DDBJ databases">
        <title>Dictyobacter halimunensis sp. nov., a new member of the class Ktedonobacteria from forest soil in a geothermal area.</title>
        <authorList>
            <person name="Rachmania M.K."/>
            <person name="Ningsih F."/>
            <person name="Sakai Y."/>
            <person name="Yabe S."/>
            <person name="Yokota A."/>
            <person name="Sjamsuridzal W."/>
        </authorList>
    </citation>
    <scope>NUCLEOTIDE SEQUENCE [LARGE SCALE GENOMIC DNA]</scope>
    <source>
        <strain evidence="5 6">S3.2.2.5</strain>
    </source>
</reference>
<gene>
    <name evidence="5" type="ORF">KDH_11480</name>
</gene>
<keyword evidence="6" id="KW-1185">Reference proteome</keyword>
<feature type="domain" description="Peptidoglycan binding-like" evidence="2">
    <location>
        <begin position="13"/>
        <end position="72"/>
    </location>
</feature>
<dbReference type="EMBL" id="BSRI01000001">
    <property type="protein sequence ID" value="GLV54300.1"/>
    <property type="molecule type" value="Genomic_DNA"/>
</dbReference>
<feature type="domain" description="ABC toxin N-terminal" evidence="4">
    <location>
        <begin position="2034"/>
        <end position="2150"/>
    </location>
</feature>
<evidence type="ECO:0000313" key="6">
    <source>
        <dbReference type="Proteomes" id="UP001344906"/>
    </source>
</evidence>
<accession>A0ABQ6FJC2</accession>
<proteinExistence type="predicted"/>
<comment type="caution">
    <text evidence="5">The sequence shown here is derived from an EMBL/GenBank/DDBJ whole genome shotgun (WGS) entry which is preliminary data.</text>
</comment>
<evidence type="ECO:0000259" key="4">
    <source>
        <dbReference type="Pfam" id="PF20220"/>
    </source>
</evidence>
<feature type="compositionally biased region" description="Low complexity" evidence="1">
    <location>
        <begin position="98"/>
        <end position="109"/>
    </location>
</feature>
<dbReference type="InterPro" id="IPR041079">
    <property type="entry name" value="Neuraminidase-like"/>
</dbReference>
<evidence type="ECO:0008006" key="7">
    <source>
        <dbReference type="Google" id="ProtNLM"/>
    </source>
</evidence>
<evidence type="ECO:0000259" key="2">
    <source>
        <dbReference type="Pfam" id="PF01471"/>
    </source>
</evidence>
<protein>
    <recommendedName>
        <fullName evidence="7">PA14 domain-containing protein</fullName>
    </recommendedName>
</protein>
<dbReference type="Pfam" id="PF20220">
    <property type="entry name" value="ABC_toxin_N"/>
    <property type="match status" value="1"/>
</dbReference>
<dbReference type="SUPFAM" id="SSF47090">
    <property type="entry name" value="PGBD-like"/>
    <property type="match status" value="1"/>
</dbReference>
<dbReference type="InterPro" id="IPR036366">
    <property type="entry name" value="PGBDSf"/>
</dbReference>
<evidence type="ECO:0000313" key="5">
    <source>
        <dbReference type="EMBL" id="GLV54300.1"/>
    </source>
</evidence>
<sequence>MTQHNPNLSLNQQGNDVILLHSRLMDIGYTIATSEILNELFGESTYQAVVQFQQHEGLPPTGVVDAATAQALVNRFTSDKTVPRPAVSSQSPLTPHLATESASSPTAAPLQPLAGFSGTPERMPVQPPVEIVRDAPLPLPVQPAPHPIQPQPGVPVTLPPGSVVIPPPSPVVIPPVEVVPPAGVVVPPPPVRPGGGGGGVEPPPVRPGGGGGVEPPPVTSGGSNSLQGTIYLDHGLPANGLAVRLYNRGFGGVDTLLGETKTGGQGAYAFSYSSGGKIANLDVRVVGADGKEVSISAAQYNPPQQKVLNLVAPASVQPLAPEYQRLNNDLSAHLASSSKLGDAQEDSGRQDLTFLAQSTGWDPRLVSLAATANKLSATTNLGQDTLYALFRAGLPSDAQQLAWVDSATIPKALGATNKAGISNFTDQQLAAAQTAFDNFARPVRLATQSPGTASTFGQLLSKSNLAANEQTTFADLYFSHQGTGADLWQQAQAKGLAQEKLDTLRTQGKLAYLTLNNADLAASLQQETGSNLEQLVSKDFYKPETWKAHLTTLAGNDNQKMQALIPPTFNADNAQSADNLDAYAADLARKVRISYPTQVVGRMLANNELQINQGKENQSVQTFLQNATPLGFTLSQTHIDSFVGANQNAVFSGAAQAQIDSTVQSVKTLQRLYQITPTNESLKVMFDHGFTSAHDVVAFSPDDFIDRYAQFFPSLEEANLVYRKSQQITTVTYNFFSAAQQITATPPMFAVSASYERRQQARDTLIKQYPTLETLFGSLDFCECEHCHSVLSPAAYFVDLLQFLDPHANVWTSFLNDWKSKHNNAPYPFVDQISWTDFLKQWHITHPGAPDPDLQQAPYNVLIERRPDLPYLPLTCENTNTVMPYIDIVNEILEYFIAHGNLDQNAVHDTGNATTPELLAEPQNILPSAYDTLKKAHYPLSLPFDLWLETVRGFFNYYQMPFWQVLDIFRPSDELFIPQTNPKSYYRSAIFSEYLGITPSGYALFTGANPLTDWFTLYGYTAENDALAALPSAKTLSRRLGVSYKELIALMETSFVNPQLHTLGILYKLGVNAEDVFRYKGQAGYRPFTDAEKATFKKKLDDLSASFSSTTVGFDASAWLDSAWQNGDFNSILVFYDPNAEGNFDLTTLRYANGKAAENLVFLKINLFVRLWKRLGWSIEEVDRALQVFMPQHVSPLTGTNLGSAFTTALLYIAHLNTLAGQCNLGQNGRLQLLTFWSDLATTGNLPLYAQLFLKRSILQNDLVFDHPLGFYMTYFDTTTKQYQPFHWDSTKTEDPKTGNVSLKSHLSSAQAALSLSADEIGLILTDLGKTLDGEPLTLATLSLLYRYGLFAKALGLNVRDLIALKALSGLEPFKPLSLDPLTQLADDYPLTQTLRFVEIVVAVKGSNFTVEDLNYLLRHRFDPVGKYRPDPNAMLALVKTLAVGIRGIRSDNAIPTAASSLTDDFLRQKLALALPSDVVDTFFAMWGGTIAYTVTQNNVLLADKLNPADFAQESEIQVSYDSVRQAQQLTFRGVLFDAQRTQIETAHNSPVLAALLDQVQGQAASFFSSYLQPFLVVNDFTQLFTPLAAGLPDTDKQTQMQARRFQLAQAFLPYLQQKLTRQFVVSALATAFNADPTLTEAFLTDPSLLSDPTNPPAQAQPGNPLLDAFASSADRGVTATFFVSQDSSGAPSAAPSLVADVDTAVKPNGTNSVHFEGHIEVPTNGAYRFYIKLGKKDSNAELRLTALPDPLLRVTAGSDNSESSQFTELKAGIPYHFTFDVRVLGGGDASLLVQGENLPKGSLDRLTLYAQSAIDRVTRSWILMAKTLQFIESFGFSEVEVRYLLTHASDFAHLNLSKLPTQLTDDTPVGAAILFGQFLRLAEYANLKGTLAANTDDLVDLFGHARLSYPVTVNAAQRQATLFDDLCQRVANLTRRDVKTVKAVATALGFTTSVTPVGIDQILIAAPDFTQERGLQRLWSALQATGTLGVSMDELARWLQPAPDFAVARDLRNTVKAHYEPDTWQRIAQPIFDKLRQQQRNALVAYIMQQQGFDLPEQLFEYFLIDPGMESVVQTSRMVLAISSVQLFIQRCLLNLEKKVHPLAINAKQWQWMKRYRVWEANRKIFLFPENWLEPEFRDDKTNLFLDLESSLLQGDLSNDLAADAFFNYLKGLEVLARLDIVSMYCEEMPNPADNTLHVIGRSHNSPHKYFYRTFANQMWTPWVPVTIDIDGNHIVAVVWRQRLHLFWVTFVEKARQADTSSSTSNESYKARGDEPIAVNPKQVDMQLNWCEYFQGKWDGRQASDFGNLSDIGVESFDPASVYIYVIKEYINGEDGAVNIHLSDPIYKTFRVVNKNSQPQVNTFYSGVPYEPYSHNGINATRYTDSDTSNGELDISYTQSIEVSNMSNFPRVVNVNKAILQQGSDYALLFASNPPQSPILNEERRSLDWLGWFDSQFLIETLTRPFFYQDSENTFFVEPTMTETTIEEWDWWVIKYPWSNTHLNADQWWQNLVLQPSVPITFRVPPIEAIDPTALYQLKPVQDWVTNQSTVLRYGDHLVGQSGGLTIVKQPLSDRIGTLSTGIQLKPVAPGSISNIVNGGHVLNGGILHAGGGGLNLIDANGLTKGALKNVQFDQHMNGISRIAENINTR</sequence>
<feature type="domain" description="Neuraminidase-like" evidence="3">
    <location>
        <begin position="2180"/>
        <end position="2306"/>
    </location>
</feature>
<dbReference type="InterPro" id="IPR046839">
    <property type="entry name" value="ABC_toxin_N"/>
</dbReference>
<dbReference type="InterPro" id="IPR002477">
    <property type="entry name" value="Peptidoglycan-bd-like"/>
</dbReference>